<sequence length="114" mass="13461">MQRGRTMGYLALDRYRNIEADLSAFCDRWKVAELALLDLPEQERSDPDAELDVLVTMRPDAEWTLFDIVHMQDELSEIFGRRSHFYSWTGLVEFGNRERTRMFRDASHSLYVAL</sequence>
<dbReference type="Proteomes" id="UP000595197">
    <property type="component" value="Chromosome"/>
</dbReference>
<dbReference type="RefSeq" id="WP_201073496.1">
    <property type="nucleotide sequence ID" value="NZ_CP067420.1"/>
</dbReference>
<name>A0ABX7B315_9PROT</name>
<accession>A0ABX7B315</accession>
<protein>
    <submittedName>
        <fullName evidence="1">Uncharacterized protein</fullName>
    </submittedName>
</protein>
<gene>
    <name evidence="1" type="ORF">IGS68_21085</name>
</gene>
<dbReference type="EMBL" id="CP067420">
    <property type="protein sequence ID" value="QQP88507.1"/>
    <property type="molecule type" value="Genomic_DNA"/>
</dbReference>
<organism evidence="1 2">
    <name type="scientific">Skermanella cutis</name>
    <dbReference type="NCBI Taxonomy" id="2775420"/>
    <lineage>
        <taxon>Bacteria</taxon>
        <taxon>Pseudomonadati</taxon>
        <taxon>Pseudomonadota</taxon>
        <taxon>Alphaproteobacteria</taxon>
        <taxon>Rhodospirillales</taxon>
        <taxon>Azospirillaceae</taxon>
        <taxon>Skermanella</taxon>
    </lineage>
</organism>
<proteinExistence type="predicted"/>
<keyword evidence="2" id="KW-1185">Reference proteome</keyword>
<evidence type="ECO:0000313" key="2">
    <source>
        <dbReference type="Proteomes" id="UP000595197"/>
    </source>
</evidence>
<evidence type="ECO:0000313" key="1">
    <source>
        <dbReference type="EMBL" id="QQP88507.1"/>
    </source>
</evidence>
<reference evidence="1" key="1">
    <citation type="submission" date="2021-02" db="EMBL/GenBank/DDBJ databases">
        <title>Skermanella TT6 skin isolate.</title>
        <authorList>
            <person name="Lee K."/>
            <person name="Ganzorig M."/>
        </authorList>
    </citation>
    <scope>NUCLEOTIDE SEQUENCE</scope>
    <source>
        <strain evidence="1">TT6</strain>
    </source>
</reference>